<sequence length="151" mass="16759">MSESKKGDLAIRDKAILGQQRRLKQATQFTHKDSADLLPLDGLKRLGTSKDLVSGCQCPIGLFLFCYWRYCHLHEFYSLSHRSKMLCKGKCLFSVVECFTTVCPALIEHVPIVPASNSLLSSVCCPTTLVSGCLKAPLDHTLLLVLCHFDS</sequence>
<reference evidence="1" key="2">
    <citation type="submission" date="2014-03" db="EMBL/GenBank/DDBJ databases">
        <authorList>
            <person name="Genoscope - CEA"/>
        </authorList>
    </citation>
    <scope>NUCLEOTIDE SEQUENCE</scope>
</reference>
<protein>
    <submittedName>
        <fullName evidence="1">Uncharacterized protein</fullName>
    </submittedName>
</protein>
<dbReference type="AlphaFoldDB" id="A0A060Z4F3"/>
<gene>
    <name evidence="1" type="ORF">GSONMT00003976001</name>
</gene>
<evidence type="ECO:0000313" key="2">
    <source>
        <dbReference type="Proteomes" id="UP000193380"/>
    </source>
</evidence>
<name>A0A060Z4F3_ONCMY</name>
<proteinExistence type="predicted"/>
<dbReference type="EMBL" id="FR941391">
    <property type="protein sequence ID" value="CDQ98891.1"/>
    <property type="molecule type" value="Genomic_DNA"/>
</dbReference>
<organism evidence="1 2">
    <name type="scientific">Oncorhynchus mykiss</name>
    <name type="common">Rainbow trout</name>
    <name type="synonym">Salmo gairdneri</name>
    <dbReference type="NCBI Taxonomy" id="8022"/>
    <lineage>
        <taxon>Eukaryota</taxon>
        <taxon>Metazoa</taxon>
        <taxon>Chordata</taxon>
        <taxon>Craniata</taxon>
        <taxon>Vertebrata</taxon>
        <taxon>Euteleostomi</taxon>
        <taxon>Actinopterygii</taxon>
        <taxon>Neopterygii</taxon>
        <taxon>Teleostei</taxon>
        <taxon>Protacanthopterygii</taxon>
        <taxon>Salmoniformes</taxon>
        <taxon>Salmonidae</taxon>
        <taxon>Salmoninae</taxon>
        <taxon>Oncorhynchus</taxon>
    </lineage>
</organism>
<accession>A0A060Z4F3</accession>
<dbReference type="PaxDb" id="8022-A0A060Z4F3"/>
<reference evidence="1" key="1">
    <citation type="journal article" date="2014" name="Nat. Commun.">
        <title>The rainbow trout genome provides novel insights into evolution after whole-genome duplication in vertebrates.</title>
        <authorList>
            <person name="Berthelot C."/>
            <person name="Brunet F."/>
            <person name="Chalopin D."/>
            <person name="Juanchich A."/>
            <person name="Bernard M."/>
            <person name="Noel B."/>
            <person name="Bento P."/>
            <person name="Da Silva C."/>
            <person name="Labadie K."/>
            <person name="Alberti A."/>
            <person name="Aury J.M."/>
            <person name="Louis A."/>
            <person name="Dehais P."/>
            <person name="Bardou P."/>
            <person name="Montfort J."/>
            <person name="Klopp C."/>
            <person name="Cabau C."/>
            <person name="Gaspin C."/>
            <person name="Thorgaard G.H."/>
            <person name="Boussaha M."/>
            <person name="Quillet E."/>
            <person name="Guyomard R."/>
            <person name="Galiana D."/>
            <person name="Bobe J."/>
            <person name="Volff J.N."/>
            <person name="Genet C."/>
            <person name="Wincker P."/>
            <person name="Jaillon O."/>
            <person name="Roest Crollius H."/>
            <person name="Guiguen Y."/>
        </authorList>
    </citation>
    <scope>NUCLEOTIDE SEQUENCE [LARGE SCALE GENOMIC DNA]</scope>
</reference>
<evidence type="ECO:0000313" key="1">
    <source>
        <dbReference type="EMBL" id="CDQ98891.1"/>
    </source>
</evidence>
<dbReference type="Proteomes" id="UP000193380">
    <property type="component" value="Unassembled WGS sequence"/>
</dbReference>
<dbReference type="STRING" id="8022.A0A060Z4F3"/>